<dbReference type="SUPFAM" id="SSF56112">
    <property type="entry name" value="Protein kinase-like (PK-like)"/>
    <property type="match status" value="1"/>
</dbReference>
<dbReference type="PANTHER" id="PTHR10796:SF92">
    <property type="entry name" value="PATCHED-RELATED, ISOFORM A"/>
    <property type="match status" value="1"/>
</dbReference>
<dbReference type="SUPFAM" id="SSF50978">
    <property type="entry name" value="WD40 repeat-like"/>
    <property type="match status" value="1"/>
</dbReference>
<dbReference type="Gene3D" id="3.40.50.300">
    <property type="entry name" value="P-loop containing nucleotide triphosphate hydrolases"/>
    <property type="match status" value="1"/>
</dbReference>
<dbReference type="FunFam" id="1.20.1640.10:FF:000013">
    <property type="entry name" value="PaTched Related family"/>
    <property type="match status" value="1"/>
</dbReference>
<evidence type="ECO:0000256" key="12">
    <source>
        <dbReference type="ARBA" id="ARBA00022777"/>
    </source>
</evidence>
<dbReference type="FunFam" id="3.30.200.20:FF:000803">
    <property type="entry name" value="Probable serine/threonine-protein kinase roco4"/>
    <property type="match status" value="1"/>
</dbReference>
<sequence length="3191" mass="358435">KSKLQVFPPLYYTFQCDFIDGTRRCPFQLDVYCNRGRTPLMVAAFNQSMPLITELLDKGADINLPLAVLDTEQSIEEGRCIGSGALVEATRAGALPIVQYLLSRGAQDTDNKALILAADLNYDKIIRIFLMRLVFPDNEYKINKKNIDLGQVQLGQNLLPSSLCPSKAAMIHWSAANLSAIEYEWFVGAALITNPRLRTTRLCLAALTRIDISSNNLKIFPSPLFQMPSLKSLNLAENKIANIDLPSFYISTTCLEILNLKGNQLREISPQFLASFPQLQNLDISKNNISHLPEYIWLCPALKDLNVSFNQLSTLPMASSPRHARLSRHTVNAPETPNQTSAQNGHTNESQANLPNVSPRPLNRLNVWQTTINLSKVDNDDFQPDFPVTSSSTLTVLNVSHNKFQVFPACLACTCPRLVTLNFSHNQLTTLPPIACYPAHLRNFDASHNQIKDCFPTEITQFHTVCHAVPPSSNTSAMIRRNSPQRHNRSRSKSAVRSQRSLSVSRHRNEATPQLDEACVHRRHDRLEWLSTLTLTSNRITNLTISYSAIRAMFPSLTVLDISENLISNLPKELSLFSNLSVLNLSGNKDIKELPPELGMLSRLWSLSLQGCKLKEPLNSMVNVDNCKTVEVIAHLKTILEESKKYHHLRLMILGGNGVGKTTLWETMRSEAVQKRQSNQANSVQVCEWKYDAKKSKNEALSGPIGFSAWDFKGHRELGTHTDQISSNSSKFPQNYAEEVNEKMKQRFMLPDPDKKGLPRVIDAVLISNKNKSHIKTLLGVVYKAAWEVRFNKERALDQQIPSSYIAALKIVRDMASDLRKEEKPAVVPWASLRERLRKTMTSKFGRPFRHLYKSPTLPQGLLQGDALVPLQKAMRLSQGQLVDLLHKFELALLCAPRVFLLFSLLPDEYQLRADYPTPAVKLSAKSTSWAVRVPEDKKVTSLNYRSGLEELTNKPLSPKRKLTRQTQSEDVMLSFSYKKETPLRRIYTLAYVPTGFWSRLITRLTGDLCIIKAIDSLFATKSSEEADDIENLIENRVPAEWMIWQSGIEMLLKGHSIFVLKQFLPQAEVREIDYSQAEILARDEQKRWRPHHFVETPIIEILLFPFKISAASGEKKLSMETDIAGLSRLLAATVDLLDTLLEDWYPALGTRFAHSSEGELLVRRLVPCTGCLQEQLDSKRTSHDDAELKQEHQNNAVGGRSSKTLGNIKTANSLYCFSIEECMLAGREYGWLECPNHGGLHMRTIAPDTIFCDIDPSLIVSQDNIKKARMLGRGAFGFVFRAHVRLANGELVEAAQKMFEPVDPGPNSRASAIAAYKAAADKWRREPQEFACRAYCTSRQELNLLSRMKHANVTSLIVMCSSPLSLIVELAPLGALNQLLSAHRKSGVRLSLPVLKESAVQVARALEYLHSNHIIYRDLKSENVLAWRFPAPFCSQTEVLLKLGDYGISRSILPSGGAKGYGGTEGFMAPEIVRFNGEEEYTQKVDCFSFGMFLYELITLKQPFEKEEHVKERLLDGARPVLLPHELLVPSPTLDLLVHCWSAHPDVRPSSSQLVGYCSAPEFIHLLDVCLLEDTLPPSSLLVASSEDSAFDDADEFEAQIWICTNQLSIMDCTEFGWLDHRVANINIRAKYTFKHHEYVFACDEAGQVQVLTTSLFEVAKLRFPQLNGLLINAPLSIGDDILLLTTIKQLVIVKITEGFSVVTLATYNSPFDIHSSIFVNPQNNRQIWAGHSDGRISVHHLSAQSTFSFCSSLYIQNETKSVKRMISSSDGSTVWINFEKDNRVLRWDVERRQIGAALDVRKVMPSSETIKTLDVDAVTGDTVVSAICLQERATDSQIYIATTRGLLIVANAQQLQPICACRPYDSEIVSLTIVKDRKDEEKDGIHKSRSSLSGTSSESGLGWVRERVSETVERFRPSPSAIEDDDRTMLVTRDDSIFPVTNSNPEIKIAKMRIAFGCLEPPLVKFFHSYGKFVARHPVPFIVFPLLLTCYLSTGFFHLVPLTDAIYLYTPTDAPSKTERQIIHELWPLTDGSYVPGRSVTQSREAQVAVVAKNDGNILLTEYARAIKRLDLYIRNRIKVVYRNHTYTYKDICLRWRDKGCPTNDHVGILSELYNHGINITYPTFRFGDRSGYLGSALGGVTLAKGYDKSVILAGAKAWLMVYQLQFYPNNISYISGLWEREFKRHLLNYGSDPYISITIFHSQTLAEELKKNADNLAPRFISAFIILIIFAVFCSMVTIRGTLYIDWVLSKPILSVLGVMNAGMAIASAIGFLVLIGIQYNDIVAVMPFLVVAVGTDNMFLMVAAVKRTSRLKSVEDRIAECMSDAAVSILITALTDAFSFAVGCITTIPAVQVFCIYTCCALIMTFVYQITFFCGLLSLATQWEAQCRHCVLFCSTLPPKLPSSSSICTRFLWMGSRPHADSPNKHCTATAFFQNWYAPLLMQPVIKFLAGVWYLIYVGFAVYGCMQLKEGLEPANLLVDDSYATPHYRVLEKHFWHYGAQLQIVVNNPPDLRNPGQRSAIHSVVKAFANSRLSIGDEGVQFWLFEMERYYTKSLNTTIIDQAFYEMAAHYLYTHEEEPWLNDVRWAMDKQGKRYIRAFRFLVGMRDISSTIKQTEATNGFREIASRYPQYNITTFMPLWLFTDQYSLVVPNTVQDIVIAVSCMLLIAFLLIPQPFCALWVAFTIGSIDLGVLGYMTLWGVNLDAISMITIIMSVGFSVDYSAHITYGYVVSKEQDSKMRVRDALGDLGWPVVQGATSTILAVIVLADVPAYMIVTFFKTVFLAISIGLIHGLIFLPLMLSIFVRGCCIVGLRSVDDSSSSAVPRKNQSPQTNAKRHPPPNMPAPLPPIPSTIFRSRPSLPEIDPYEAPPTLFAPSYSSSMSENYFGASVPPPSYMVASWKTESELSLQQIHAWDEQLEELRRVHIALLETMLNTALPLKQRRACVEKCARMKRRMDELSRLKAGRASQLVHVARLVHQIVEENRLKIRKRLEQMDTHLPTEIEQKFVNKMYKVQVKVEEPDAEGVSESELDSPVEVLSPEEPKQKEDLENGTLKRSRRSKRLNKTGGIGTIILGSVLQLNSTGVWDILGDERLATPILLLVFGCLCTLVGFLGCCGAIRENYCLTVSFAVLLALIIMIESAIVITTYALQDDMKEGLTSQLQSGLMRYNRSDGVKTAWDQTQQVGT</sequence>
<dbReference type="InterPro" id="IPR000731">
    <property type="entry name" value="SSD"/>
</dbReference>
<evidence type="ECO:0000259" key="22">
    <source>
        <dbReference type="PROSITE" id="PS50011"/>
    </source>
</evidence>
<accession>A0A2A2LQ14</accession>
<feature type="transmembrane region" description="Helical" evidence="21">
    <location>
        <begin position="2330"/>
        <end position="2352"/>
    </location>
</feature>
<dbReference type="SUPFAM" id="SSF48403">
    <property type="entry name" value="Ankyrin repeat"/>
    <property type="match status" value="1"/>
</dbReference>
<protein>
    <recommendedName>
        <fullName evidence="4">non-specific serine/threonine protein kinase</fullName>
        <ecNumber evidence="4">2.7.11.1</ecNumber>
    </recommendedName>
</protein>
<feature type="compositionally biased region" description="Polar residues" evidence="20">
    <location>
        <begin position="2821"/>
        <end position="2837"/>
    </location>
</feature>
<organism evidence="24 25">
    <name type="scientific">Diploscapter pachys</name>
    <dbReference type="NCBI Taxonomy" id="2018661"/>
    <lineage>
        <taxon>Eukaryota</taxon>
        <taxon>Metazoa</taxon>
        <taxon>Ecdysozoa</taxon>
        <taxon>Nematoda</taxon>
        <taxon>Chromadorea</taxon>
        <taxon>Rhabditida</taxon>
        <taxon>Rhabditina</taxon>
        <taxon>Rhabditomorpha</taxon>
        <taxon>Rhabditoidea</taxon>
        <taxon>Rhabditidae</taxon>
        <taxon>Diploscapter</taxon>
    </lineage>
</organism>
<evidence type="ECO:0000256" key="3">
    <source>
        <dbReference type="ARBA" id="ARBA00008171"/>
    </source>
</evidence>
<evidence type="ECO:0000256" key="1">
    <source>
        <dbReference type="ARBA" id="ARBA00004651"/>
    </source>
</evidence>
<feature type="region of interest" description="Disordered" evidence="20">
    <location>
        <begin position="3025"/>
        <end position="3057"/>
    </location>
</feature>
<dbReference type="Gene3D" id="3.80.10.10">
    <property type="entry name" value="Ribonuclease Inhibitor"/>
    <property type="match status" value="3"/>
</dbReference>
<evidence type="ECO:0000256" key="11">
    <source>
        <dbReference type="ARBA" id="ARBA00022741"/>
    </source>
</evidence>
<evidence type="ECO:0000256" key="20">
    <source>
        <dbReference type="SAM" id="MobiDB-lite"/>
    </source>
</evidence>
<evidence type="ECO:0000256" key="2">
    <source>
        <dbReference type="ARBA" id="ARBA00005585"/>
    </source>
</evidence>
<keyword evidence="6" id="KW-0723">Serine/threonine-protein kinase</keyword>
<dbReference type="PROSITE" id="PS50088">
    <property type="entry name" value="ANK_REPEAT"/>
    <property type="match status" value="1"/>
</dbReference>
<feature type="region of interest" description="Disordered" evidence="20">
    <location>
        <begin position="320"/>
        <end position="361"/>
    </location>
</feature>
<dbReference type="Pfam" id="PF02460">
    <property type="entry name" value="Patched"/>
    <property type="match status" value="1"/>
</dbReference>
<keyword evidence="5" id="KW-1003">Cell membrane</keyword>
<keyword evidence="14 21" id="KW-1133">Transmembrane helix</keyword>
<evidence type="ECO:0000259" key="23">
    <source>
        <dbReference type="PROSITE" id="PS50156"/>
    </source>
</evidence>
<keyword evidence="8" id="KW-0808">Transferase</keyword>
<evidence type="ECO:0000256" key="10">
    <source>
        <dbReference type="ARBA" id="ARBA00022737"/>
    </source>
</evidence>
<dbReference type="EMBL" id="LIAE01006521">
    <property type="protein sequence ID" value="PAV88314.1"/>
    <property type="molecule type" value="Genomic_DNA"/>
</dbReference>
<dbReference type="Gene3D" id="3.30.70.1390">
    <property type="entry name" value="ROC domain from the Parkinson's disease-associated leucine-rich repeat kinase 2"/>
    <property type="match status" value="1"/>
</dbReference>
<evidence type="ECO:0000256" key="19">
    <source>
        <dbReference type="PROSITE-ProRule" id="PRU00023"/>
    </source>
</evidence>
<dbReference type="SUPFAM" id="SSF52058">
    <property type="entry name" value="L domain-like"/>
    <property type="match status" value="1"/>
</dbReference>
<feature type="non-terminal residue" evidence="24">
    <location>
        <position position="1"/>
    </location>
</feature>
<dbReference type="InterPro" id="IPR011009">
    <property type="entry name" value="Kinase-like_dom_sf"/>
</dbReference>
<dbReference type="SMART" id="SM00248">
    <property type="entry name" value="ANK"/>
    <property type="match status" value="2"/>
</dbReference>
<feature type="region of interest" description="Disordered" evidence="20">
    <location>
        <begin position="1882"/>
        <end position="1901"/>
    </location>
</feature>
<evidence type="ECO:0000256" key="8">
    <source>
        <dbReference type="ARBA" id="ARBA00022679"/>
    </source>
</evidence>
<proteinExistence type="inferred from homology"/>
<feature type="transmembrane region" description="Helical" evidence="21">
    <location>
        <begin position="3102"/>
        <end position="3123"/>
    </location>
</feature>
<dbReference type="InterPro" id="IPR018499">
    <property type="entry name" value="Tetraspanin/Peripherin"/>
</dbReference>
<keyword evidence="15 21" id="KW-0472">Membrane</keyword>
<evidence type="ECO:0000256" key="14">
    <source>
        <dbReference type="ARBA" id="ARBA00022989"/>
    </source>
</evidence>
<comment type="similarity">
    <text evidence="3">Belongs to the protein kinase superfamily. TKL Ser/Thr protein kinase family. ROCO subfamily.</text>
</comment>
<dbReference type="InterPro" id="IPR001611">
    <property type="entry name" value="Leu-rich_rpt"/>
</dbReference>
<feature type="transmembrane region" description="Helical" evidence="21">
    <location>
        <begin position="2683"/>
        <end position="2703"/>
    </location>
</feature>
<feature type="domain" description="SSD" evidence="23">
    <location>
        <begin position="2226"/>
        <end position="2383"/>
    </location>
</feature>
<dbReference type="InterPro" id="IPR036770">
    <property type="entry name" value="Ankyrin_rpt-contain_sf"/>
</dbReference>
<dbReference type="PROSITE" id="PS50297">
    <property type="entry name" value="ANK_REP_REGION"/>
    <property type="match status" value="1"/>
</dbReference>
<dbReference type="InterPro" id="IPR000719">
    <property type="entry name" value="Prot_kinase_dom"/>
</dbReference>
<gene>
    <name evidence="24" type="ORF">WR25_07561</name>
</gene>
<feature type="repeat" description="ANK" evidence="19">
    <location>
        <begin position="35"/>
        <end position="67"/>
    </location>
</feature>
<keyword evidence="9 21" id="KW-0812">Transmembrane</keyword>
<evidence type="ECO:0000256" key="13">
    <source>
        <dbReference type="ARBA" id="ARBA00022840"/>
    </source>
</evidence>
<dbReference type="Pfam" id="PF13855">
    <property type="entry name" value="LRR_8"/>
    <property type="match status" value="1"/>
</dbReference>
<dbReference type="Pfam" id="PF00335">
    <property type="entry name" value="Tetraspanin"/>
    <property type="match status" value="1"/>
</dbReference>
<dbReference type="PRINTS" id="PR00259">
    <property type="entry name" value="TMFOUR"/>
</dbReference>
<dbReference type="PANTHER" id="PTHR10796">
    <property type="entry name" value="PATCHED-RELATED"/>
    <property type="match status" value="1"/>
</dbReference>
<evidence type="ECO:0000256" key="15">
    <source>
        <dbReference type="ARBA" id="ARBA00023136"/>
    </source>
</evidence>
<reference evidence="24 25" key="1">
    <citation type="journal article" date="2017" name="Curr. Biol.">
        <title>Genome architecture and evolution of a unichromosomal asexual nematode.</title>
        <authorList>
            <person name="Fradin H."/>
            <person name="Zegar C."/>
            <person name="Gutwein M."/>
            <person name="Lucas J."/>
            <person name="Kovtun M."/>
            <person name="Corcoran D."/>
            <person name="Baugh L.R."/>
            <person name="Kiontke K."/>
            <person name="Gunsalus K."/>
            <person name="Fitch D.H."/>
            <person name="Piano F."/>
        </authorList>
    </citation>
    <scope>NUCLEOTIDE SEQUENCE [LARGE SCALE GENOMIC DNA]</scope>
    <source>
        <strain evidence="24">PF1309</strain>
    </source>
</reference>
<dbReference type="FunFam" id="1.10.510.10:FF:001242">
    <property type="entry name" value="Leucine-rich repeat serine/threonine-protein kinase 1"/>
    <property type="match status" value="1"/>
</dbReference>
<dbReference type="InterPro" id="IPR056602">
    <property type="entry name" value="Beta-prop_LRRK2"/>
</dbReference>
<dbReference type="Proteomes" id="UP000218231">
    <property type="component" value="Unassembled WGS sequence"/>
</dbReference>
<dbReference type="PROSITE" id="PS50011">
    <property type="entry name" value="PROTEIN_KINASE_DOM"/>
    <property type="match status" value="1"/>
</dbReference>
<dbReference type="SMART" id="SM00369">
    <property type="entry name" value="LRR_TYP"/>
    <property type="match status" value="7"/>
</dbReference>
<evidence type="ECO:0000256" key="9">
    <source>
        <dbReference type="ARBA" id="ARBA00022692"/>
    </source>
</evidence>
<feature type="compositionally biased region" description="Polar residues" evidence="20">
    <location>
        <begin position="1194"/>
        <end position="1203"/>
    </location>
</feature>
<dbReference type="OrthoDB" id="10252328at2759"/>
<dbReference type="GO" id="GO:0018996">
    <property type="term" value="P:molting cycle, collagen and cuticulin-based cuticle"/>
    <property type="evidence" value="ECO:0007669"/>
    <property type="project" value="TreeGrafter"/>
</dbReference>
<feature type="transmembrane region" description="Helical" evidence="21">
    <location>
        <begin position="2756"/>
        <end position="2779"/>
    </location>
</feature>
<dbReference type="InterPro" id="IPR032675">
    <property type="entry name" value="LRR_dom_sf"/>
</dbReference>
<dbReference type="Gene3D" id="1.20.1640.10">
    <property type="entry name" value="Multidrug efflux transporter AcrB transmembrane domain"/>
    <property type="match status" value="2"/>
</dbReference>
<dbReference type="EC" id="2.7.11.1" evidence="4"/>
<feature type="region of interest" description="Disordered" evidence="20">
    <location>
        <begin position="1183"/>
        <end position="1203"/>
    </location>
</feature>
<feature type="transmembrane region" description="Helical" evidence="21">
    <location>
        <begin position="2358"/>
        <end position="2383"/>
    </location>
</feature>
<comment type="similarity">
    <text evidence="2">Belongs to the patched family.</text>
</comment>
<feature type="compositionally biased region" description="Acidic residues" evidence="20">
    <location>
        <begin position="3025"/>
        <end position="3037"/>
    </location>
</feature>
<feature type="transmembrane region" description="Helical" evidence="21">
    <location>
        <begin position="2287"/>
        <end position="2309"/>
    </location>
</feature>
<dbReference type="GO" id="GO:0009966">
    <property type="term" value="P:regulation of signal transduction"/>
    <property type="evidence" value="ECO:0007669"/>
    <property type="project" value="UniProtKB-ARBA"/>
</dbReference>
<dbReference type="InterPro" id="IPR002110">
    <property type="entry name" value="Ankyrin_rpt"/>
</dbReference>
<evidence type="ECO:0000256" key="6">
    <source>
        <dbReference type="ARBA" id="ARBA00022527"/>
    </source>
</evidence>
<keyword evidence="19" id="KW-0040">ANK repeat</keyword>
<feature type="transmembrane region" description="Helical" evidence="21">
    <location>
        <begin position="3070"/>
        <end position="3090"/>
    </location>
</feature>
<dbReference type="InterPro" id="IPR003591">
    <property type="entry name" value="Leu-rich_rpt_typical-subtyp"/>
</dbReference>
<feature type="compositionally biased region" description="Basic residues" evidence="20">
    <location>
        <begin position="483"/>
        <end position="494"/>
    </location>
</feature>
<dbReference type="Pfam" id="PF00023">
    <property type="entry name" value="Ank"/>
    <property type="match status" value="1"/>
</dbReference>
<dbReference type="STRING" id="2018661.A0A2A2LQ14"/>
<feature type="transmembrane region" description="Helical" evidence="21">
    <location>
        <begin position="2223"/>
        <end position="2244"/>
    </location>
</feature>
<feature type="compositionally biased region" description="Polar residues" evidence="20">
    <location>
        <begin position="329"/>
        <end position="356"/>
    </location>
</feature>
<dbReference type="Pfam" id="PF25497">
    <property type="entry name" value="COR-B"/>
    <property type="match status" value="1"/>
</dbReference>
<dbReference type="GO" id="GO:0030659">
    <property type="term" value="C:cytoplasmic vesicle membrane"/>
    <property type="evidence" value="ECO:0007669"/>
    <property type="project" value="TreeGrafter"/>
</dbReference>
<dbReference type="SMART" id="SM00364">
    <property type="entry name" value="LRR_BAC"/>
    <property type="match status" value="6"/>
</dbReference>
<evidence type="ECO:0000256" key="5">
    <source>
        <dbReference type="ARBA" id="ARBA00022475"/>
    </source>
</evidence>
<comment type="catalytic activity">
    <reaction evidence="18">
        <text>L-seryl-[protein] + ATP = O-phospho-L-seryl-[protein] + ADP + H(+)</text>
        <dbReference type="Rhea" id="RHEA:17989"/>
        <dbReference type="Rhea" id="RHEA-COMP:9863"/>
        <dbReference type="Rhea" id="RHEA-COMP:11604"/>
        <dbReference type="ChEBI" id="CHEBI:15378"/>
        <dbReference type="ChEBI" id="CHEBI:29999"/>
        <dbReference type="ChEBI" id="CHEBI:30616"/>
        <dbReference type="ChEBI" id="CHEBI:83421"/>
        <dbReference type="ChEBI" id="CHEBI:456216"/>
        <dbReference type="EC" id="2.7.11.1"/>
    </reaction>
</comment>
<keyword evidence="13" id="KW-0067">ATP-binding</keyword>
<comment type="subcellular location">
    <subcellularLocation>
        <location evidence="1">Cell membrane</location>
        <topology evidence="1">Multi-pass membrane protein</topology>
    </subcellularLocation>
</comment>
<keyword evidence="11" id="KW-0547">Nucleotide-binding</keyword>
<dbReference type="Pfam" id="PF00069">
    <property type="entry name" value="Pkinase"/>
    <property type="match status" value="1"/>
</dbReference>
<dbReference type="InterPro" id="IPR057263">
    <property type="entry name" value="COR-B"/>
</dbReference>
<dbReference type="Gene3D" id="1.10.510.10">
    <property type="entry name" value="Transferase(Phosphotransferase) domain 1"/>
    <property type="match status" value="1"/>
</dbReference>
<dbReference type="InterPro" id="IPR051697">
    <property type="entry name" value="Patched_domain-protein"/>
</dbReference>
<feature type="region of interest" description="Disordered" evidence="20">
    <location>
        <begin position="2821"/>
        <end position="2850"/>
    </location>
</feature>
<keyword evidence="12" id="KW-0418">Kinase</keyword>
<feature type="transmembrane region" description="Helical" evidence="21">
    <location>
        <begin position="2785"/>
        <end position="2808"/>
    </location>
</feature>
<comment type="caution">
    <text evidence="24">The sequence shown here is derived from an EMBL/GenBank/DDBJ whole genome shotgun (WGS) entry which is preliminary data.</text>
</comment>
<keyword evidence="16" id="KW-0325">Glycoprotein</keyword>
<name>A0A2A2LQ14_9BILA</name>
<keyword evidence="7" id="KW-0433">Leucine-rich repeat</keyword>
<evidence type="ECO:0000256" key="18">
    <source>
        <dbReference type="ARBA" id="ARBA00048679"/>
    </source>
</evidence>
<evidence type="ECO:0000313" key="25">
    <source>
        <dbReference type="Proteomes" id="UP000218231"/>
    </source>
</evidence>
<feature type="compositionally biased region" description="Basic and acidic residues" evidence="20">
    <location>
        <begin position="1183"/>
        <end position="1193"/>
    </location>
</feature>
<feature type="compositionally biased region" description="Low complexity" evidence="20">
    <location>
        <begin position="1892"/>
        <end position="1901"/>
    </location>
</feature>
<dbReference type="Gene3D" id="1.25.40.20">
    <property type="entry name" value="Ankyrin repeat-containing domain"/>
    <property type="match status" value="1"/>
</dbReference>
<dbReference type="PROSITE" id="PS50156">
    <property type="entry name" value="SSD"/>
    <property type="match status" value="1"/>
</dbReference>
<dbReference type="InterPro" id="IPR036322">
    <property type="entry name" value="WD40_repeat_dom_sf"/>
</dbReference>
<evidence type="ECO:0000313" key="24">
    <source>
        <dbReference type="EMBL" id="PAV88314.1"/>
    </source>
</evidence>
<keyword evidence="25" id="KW-1185">Reference proteome</keyword>
<dbReference type="SUPFAM" id="SSF82866">
    <property type="entry name" value="Multidrug efflux transporter AcrB transmembrane domain"/>
    <property type="match status" value="2"/>
</dbReference>
<feature type="transmembrane region" description="Helical" evidence="21">
    <location>
        <begin position="2256"/>
        <end position="2281"/>
    </location>
</feature>
<comment type="catalytic activity">
    <reaction evidence="17">
        <text>L-threonyl-[protein] + ATP = O-phospho-L-threonyl-[protein] + ADP + H(+)</text>
        <dbReference type="Rhea" id="RHEA:46608"/>
        <dbReference type="Rhea" id="RHEA-COMP:11060"/>
        <dbReference type="Rhea" id="RHEA-COMP:11605"/>
        <dbReference type="ChEBI" id="CHEBI:15378"/>
        <dbReference type="ChEBI" id="CHEBI:30013"/>
        <dbReference type="ChEBI" id="CHEBI:30616"/>
        <dbReference type="ChEBI" id="CHEBI:61977"/>
        <dbReference type="ChEBI" id="CHEBI:456216"/>
        <dbReference type="EC" id="2.7.11.1"/>
    </reaction>
</comment>
<evidence type="ECO:0000256" key="17">
    <source>
        <dbReference type="ARBA" id="ARBA00047899"/>
    </source>
</evidence>
<feature type="domain" description="Protein kinase" evidence="22">
    <location>
        <begin position="1266"/>
        <end position="1565"/>
    </location>
</feature>
<dbReference type="GO" id="GO:0005886">
    <property type="term" value="C:plasma membrane"/>
    <property type="evidence" value="ECO:0007669"/>
    <property type="project" value="UniProtKB-SubCell"/>
</dbReference>
<dbReference type="GO" id="GO:0005524">
    <property type="term" value="F:ATP binding"/>
    <property type="evidence" value="ECO:0007669"/>
    <property type="project" value="UniProtKB-KW"/>
</dbReference>
<feature type="transmembrane region" description="Helical" evidence="21">
    <location>
        <begin position="2658"/>
        <end position="2676"/>
    </location>
</feature>
<feature type="transmembrane region" description="Helical" evidence="21">
    <location>
        <begin position="3130"/>
        <end position="3154"/>
    </location>
</feature>
<feature type="compositionally biased region" description="Polar residues" evidence="20">
    <location>
        <begin position="495"/>
        <end position="504"/>
    </location>
</feature>
<evidence type="ECO:0000256" key="21">
    <source>
        <dbReference type="SAM" id="Phobius"/>
    </source>
</evidence>
<dbReference type="InterPro" id="IPR027417">
    <property type="entry name" value="P-loop_NTPase"/>
</dbReference>
<evidence type="ECO:0000256" key="7">
    <source>
        <dbReference type="ARBA" id="ARBA00022614"/>
    </source>
</evidence>
<dbReference type="Pfam" id="PF23748">
    <property type="entry name" value="Beta-prop_LRRK2"/>
    <property type="match status" value="1"/>
</dbReference>
<dbReference type="GO" id="GO:0004674">
    <property type="term" value="F:protein serine/threonine kinase activity"/>
    <property type="evidence" value="ECO:0007669"/>
    <property type="project" value="UniProtKB-KW"/>
</dbReference>
<dbReference type="PROSITE" id="PS51450">
    <property type="entry name" value="LRR"/>
    <property type="match status" value="5"/>
</dbReference>
<dbReference type="InterPro" id="IPR003392">
    <property type="entry name" value="PTHD_SSD"/>
</dbReference>
<dbReference type="SMART" id="SM00220">
    <property type="entry name" value="S_TKc"/>
    <property type="match status" value="1"/>
</dbReference>
<evidence type="ECO:0000256" key="4">
    <source>
        <dbReference type="ARBA" id="ARBA00012513"/>
    </source>
</evidence>
<feature type="region of interest" description="Disordered" evidence="20">
    <location>
        <begin position="473"/>
        <end position="515"/>
    </location>
</feature>
<dbReference type="GO" id="GO:0006897">
    <property type="term" value="P:endocytosis"/>
    <property type="evidence" value="ECO:0007669"/>
    <property type="project" value="TreeGrafter"/>
</dbReference>
<evidence type="ECO:0000256" key="16">
    <source>
        <dbReference type="ARBA" id="ARBA00023180"/>
    </source>
</evidence>
<keyword evidence="10" id="KW-0677">Repeat</keyword>
<feature type="transmembrane region" description="Helical" evidence="21">
    <location>
        <begin position="2709"/>
        <end position="2735"/>
    </location>
</feature>
<feature type="transmembrane region" description="Helical" evidence="21">
    <location>
        <begin position="2449"/>
        <end position="2468"/>
    </location>
</feature>